<organism evidence="1 2">
    <name type="scientific">Avena sativa</name>
    <name type="common">Oat</name>
    <dbReference type="NCBI Taxonomy" id="4498"/>
    <lineage>
        <taxon>Eukaryota</taxon>
        <taxon>Viridiplantae</taxon>
        <taxon>Streptophyta</taxon>
        <taxon>Embryophyta</taxon>
        <taxon>Tracheophyta</taxon>
        <taxon>Spermatophyta</taxon>
        <taxon>Magnoliopsida</taxon>
        <taxon>Liliopsida</taxon>
        <taxon>Poales</taxon>
        <taxon>Poaceae</taxon>
        <taxon>BOP clade</taxon>
        <taxon>Pooideae</taxon>
        <taxon>Poodae</taxon>
        <taxon>Poeae</taxon>
        <taxon>Poeae Chloroplast Group 1 (Aveneae type)</taxon>
        <taxon>Aveninae</taxon>
        <taxon>Avena</taxon>
    </lineage>
</organism>
<evidence type="ECO:0000313" key="2">
    <source>
        <dbReference type="Proteomes" id="UP001732700"/>
    </source>
</evidence>
<proteinExistence type="predicted"/>
<evidence type="ECO:0000313" key="1">
    <source>
        <dbReference type="EnsemblPlants" id="AVESA.00010b.r2.3AG0405550.1.CDS"/>
    </source>
</evidence>
<protein>
    <submittedName>
        <fullName evidence="1">Uncharacterized protein</fullName>
    </submittedName>
</protein>
<dbReference type="EnsemblPlants" id="AVESA.00010b.r2.3AG0405550.1">
    <property type="protein sequence ID" value="AVESA.00010b.r2.3AG0405550.1.CDS"/>
    <property type="gene ID" value="AVESA.00010b.r2.3AG0405550"/>
</dbReference>
<reference evidence="1" key="2">
    <citation type="submission" date="2025-09" db="UniProtKB">
        <authorList>
            <consortium name="EnsemblPlants"/>
        </authorList>
    </citation>
    <scope>IDENTIFICATION</scope>
</reference>
<accession>A0ACD5VAU5</accession>
<reference evidence="1" key="1">
    <citation type="submission" date="2021-05" db="EMBL/GenBank/DDBJ databases">
        <authorList>
            <person name="Scholz U."/>
            <person name="Mascher M."/>
            <person name="Fiebig A."/>
        </authorList>
    </citation>
    <scope>NUCLEOTIDE SEQUENCE [LARGE SCALE GENOMIC DNA]</scope>
</reference>
<name>A0ACD5VAU5_AVESA</name>
<keyword evidence="2" id="KW-1185">Reference proteome</keyword>
<dbReference type="Proteomes" id="UP001732700">
    <property type="component" value="Chromosome 3A"/>
</dbReference>
<sequence length="294" mass="32606">MALLAARRAAALLRPTPAAAARFSSRPDYRAFVACLRDISDSVKADKNYFAPAAGSPSHKADENYFTPAAGSLRDTADSIRAATHDGEVLRVIDGVIRSQYRGLVEEISSDFPFEIRGKEGLAQVTLTRSLKGEQIEVLVSSMPKLDQDEDHSNSLSSSNENEEDKGKIPPEEYSLPVKVTVSKADGSALIFTCNANPDDIVIKSLSIRQKLVGAEEGGMIAYDECPDFREVDKNLQETFHKYLELRGITPTTTKILHEYMISRDRRVLPKTASKERRNHLVFLTKLCSFVKKE</sequence>